<dbReference type="PROSITE" id="PS50059">
    <property type="entry name" value="FKBP_PPIASE"/>
    <property type="match status" value="1"/>
</dbReference>
<feature type="compositionally biased region" description="Basic and acidic residues" evidence="8">
    <location>
        <begin position="168"/>
        <end position="208"/>
    </location>
</feature>
<keyword evidence="6 7" id="KW-0413">Isomerase</keyword>
<protein>
    <recommendedName>
        <fullName evidence="4 7">peptidylprolyl isomerase</fullName>
        <ecNumber evidence="4 7">5.2.1.8</ecNumber>
    </recommendedName>
</protein>
<dbReference type="AlphaFoldDB" id="A0A5E8BI29"/>
<evidence type="ECO:0000256" key="5">
    <source>
        <dbReference type="ARBA" id="ARBA00023110"/>
    </source>
</evidence>
<evidence type="ECO:0000313" key="10">
    <source>
        <dbReference type="EMBL" id="VVT48389.1"/>
    </source>
</evidence>
<dbReference type="GeneID" id="43580575"/>
<comment type="similarity">
    <text evidence="3">Belongs to the FKBP-type PPIase family. FKBP3/4 subfamily.</text>
</comment>
<feature type="region of interest" description="Disordered" evidence="8">
    <location>
        <begin position="61"/>
        <end position="82"/>
    </location>
</feature>
<dbReference type="Pfam" id="PF00254">
    <property type="entry name" value="FKBP_C"/>
    <property type="match status" value="1"/>
</dbReference>
<keyword evidence="5 7" id="KW-0697">Rotamase</keyword>
<evidence type="ECO:0000256" key="7">
    <source>
        <dbReference type="PROSITE-ProRule" id="PRU00277"/>
    </source>
</evidence>
<feature type="compositionally biased region" description="Acidic residues" evidence="8">
    <location>
        <begin position="132"/>
        <end position="163"/>
    </location>
</feature>
<dbReference type="PANTHER" id="PTHR43811">
    <property type="entry name" value="FKBP-TYPE PEPTIDYL-PROLYL CIS-TRANS ISOMERASE FKPA"/>
    <property type="match status" value="1"/>
</dbReference>
<evidence type="ECO:0000256" key="6">
    <source>
        <dbReference type="ARBA" id="ARBA00023235"/>
    </source>
</evidence>
<comment type="function">
    <text evidence="2">PPIases accelerate the folding of proteins. It catalyzes the cis-trans isomerization of proline imidic peptide bonds in oligopeptides.</text>
</comment>
<dbReference type="RefSeq" id="XP_031852366.1">
    <property type="nucleotide sequence ID" value="XM_031996475.1"/>
</dbReference>
<comment type="catalytic activity">
    <reaction evidence="1 7">
        <text>[protein]-peptidylproline (omega=180) = [protein]-peptidylproline (omega=0)</text>
        <dbReference type="Rhea" id="RHEA:16237"/>
        <dbReference type="Rhea" id="RHEA-COMP:10747"/>
        <dbReference type="Rhea" id="RHEA-COMP:10748"/>
        <dbReference type="ChEBI" id="CHEBI:83833"/>
        <dbReference type="ChEBI" id="CHEBI:83834"/>
        <dbReference type="EC" id="5.2.1.8"/>
    </reaction>
</comment>
<gene>
    <name evidence="10" type="ORF">SAPINGB_P001755</name>
</gene>
<feature type="domain" description="PPIase FKBP-type" evidence="9">
    <location>
        <begin position="260"/>
        <end position="346"/>
    </location>
</feature>
<dbReference type="GO" id="GO:0003755">
    <property type="term" value="F:peptidyl-prolyl cis-trans isomerase activity"/>
    <property type="evidence" value="ECO:0007669"/>
    <property type="project" value="UniProtKB-KW"/>
</dbReference>
<dbReference type="GO" id="GO:0000785">
    <property type="term" value="C:chromatin"/>
    <property type="evidence" value="ECO:0007669"/>
    <property type="project" value="TreeGrafter"/>
</dbReference>
<dbReference type="PANTHER" id="PTHR43811:SF19">
    <property type="entry name" value="39 KDA FK506-BINDING NUCLEAR PROTEIN"/>
    <property type="match status" value="1"/>
</dbReference>
<dbReference type="Gene3D" id="3.10.50.40">
    <property type="match status" value="1"/>
</dbReference>
<evidence type="ECO:0000256" key="8">
    <source>
        <dbReference type="SAM" id="MobiDB-lite"/>
    </source>
</evidence>
<sequence>MENEANGMFPIETFMLSVKPDELSSVAESVGESVVKITMAALDLSSSESLKPTVVKIVTRAVADEDEEDEEDEDDEDPTSEETAIVCTLSPKFCLQQKLDLYLTPNESVFFTVEGPHKVSITGNVVTHPFDDENSDDDDDDFDPADYLDREEYDLSPDEDELDLSSGRIEEIVEETKSTKKESKSNKRAAEDGDSIKNSKDEKVKKQKKIEEKKVAFSKELEQGPTPSKEKVEKSTLKKLAGGITIEDKKVGSGPVAKKGNKVSVRYIGKLQNGKTFDSNTSGKPFQFKLGAGQVIKGWDLGIAGMSVKGERRIVIPAPMAYGTQALPGIPANSTLIFDVKMVSIK</sequence>
<dbReference type="InterPro" id="IPR023566">
    <property type="entry name" value="PPIase_Fpr3/Fpr4-like"/>
</dbReference>
<dbReference type="InterPro" id="IPR041232">
    <property type="entry name" value="NPL"/>
</dbReference>
<dbReference type="InterPro" id="IPR001179">
    <property type="entry name" value="PPIase_FKBP_dom"/>
</dbReference>
<dbReference type="PIRSF" id="PIRSF001473">
    <property type="entry name" value="FK506-bp_FPR3"/>
    <property type="match status" value="1"/>
</dbReference>
<feature type="compositionally biased region" description="Acidic residues" evidence="8">
    <location>
        <begin position="64"/>
        <end position="80"/>
    </location>
</feature>
<dbReference type="OrthoDB" id="77911at2759"/>
<reference evidence="10 11" key="1">
    <citation type="submission" date="2019-09" db="EMBL/GenBank/DDBJ databases">
        <authorList>
            <person name="Brejova B."/>
        </authorList>
    </citation>
    <scope>NUCLEOTIDE SEQUENCE [LARGE SCALE GENOMIC DNA]</scope>
</reference>
<evidence type="ECO:0000256" key="1">
    <source>
        <dbReference type="ARBA" id="ARBA00000971"/>
    </source>
</evidence>
<name>A0A5E8BI29_9ASCO</name>
<feature type="region of interest" description="Disordered" evidence="8">
    <location>
        <begin position="124"/>
        <end position="208"/>
    </location>
</feature>
<proteinExistence type="inferred from homology"/>
<keyword evidence="11" id="KW-1185">Reference proteome</keyword>
<organism evidence="10 11">
    <name type="scientific">Magnusiomyces paraingens</name>
    <dbReference type="NCBI Taxonomy" id="2606893"/>
    <lineage>
        <taxon>Eukaryota</taxon>
        <taxon>Fungi</taxon>
        <taxon>Dikarya</taxon>
        <taxon>Ascomycota</taxon>
        <taxon>Saccharomycotina</taxon>
        <taxon>Dipodascomycetes</taxon>
        <taxon>Dipodascales</taxon>
        <taxon>Dipodascaceae</taxon>
        <taxon>Magnusiomyces</taxon>
    </lineage>
</organism>
<dbReference type="Proteomes" id="UP000398389">
    <property type="component" value="Unassembled WGS sequence"/>
</dbReference>
<evidence type="ECO:0000256" key="2">
    <source>
        <dbReference type="ARBA" id="ARBA00002388"/>
    </source>
</evidence>
<evidence type="ECO:0000256" key="3">
    <source>
        <dbReference type="ARBA" id="ARBA00007838"/>
    </source>
</evidence>
<feature type="region of interest" description="Disordered" evidence="8">
    <location>
        <begin position="216"/>
        <end position="235"/>
    </location>
</feature>
<dbReference type="Gene3D" id="2.60.120.340">
    <property type="entry name" value="Nucleoplasmin core domain"/>
    <property type="match status" value="1"/>
</dbReference>
<dbReference type="EC" id="5.2.1.8" evidence="4 7"/>
<evidence type="ECO:0000259" key="9">
    <source>
        <dbReference type="PROSITE" id="PS50059"/>
    </source>
</evidence>
<dbReference type="Pfam" id="PF17800">
    <property type="entry name" value="NPL"/>
    <property type="match status" value="1"/>
</dbReference>
<dbReference type="InterPro" id="IPR046357">
    <property type="entry name" value="PPIase_dom_sf"/>
</dbReference>
<evidence type="ECO:0000256" key="4">
    <source>
        <dbReference type="ARBA" id="ARBA00013194"/>
    </source>
</evidence>
<dbReference type="FunFam" id="3.10.50.40:FF:000006">
    <property type="entry name" value="Peptidyl-prolyl cis-trans isomerase"/>
    <property type="match status" value="1"/>
</dbReference>
<accession>A0A5E8BI29</accession>
<dbReference type="SUPFAM" id="SSF54534">
    <property type="entry name" value="FKBP-like"/>
    <property type="match status" value="1"/>
</dbReference>
<dbReference type="EMBL" id="CABVLU010000002">
    <property type="protein sequence ID" value="VVT48389.1"/>
    <property type="molecule type" value="Genomic_DNA"/>
</dbReference>
<evidence type="ECO:0000313" key="11">
    <source>
        <dbReference type="Proteomes" id="UP000398389"/>
    </source>
</evidence>
<dbReference type="GO" id="GO:0005730">
    <property type="term" value="C:nucleolus"/>
    <property type="evidence" value="ECO:0007669"/>
    <property type="project" value="TreeGrafter"/>
</dbReference>